<reference evidence="2" key="1">
    <citation type="submission" date="2018-12" db="EMBL/GenBank/DDBJ databases">
        <title>Complete genome sequence of Paenibacillus sp. MBLB1234.</title>
        <authorList>
            <person name="Nam Y.-D."/>
            <person name="Kang J."/>
            <person name="Chung W.-H."/>
            <person name="Park Y.S."/>
        </authorList>
    </citation>
    <scope>NUCLEOTIDE SEQUENCE [LARGE SCALE GENOMIC DNA]</scope>
    <source>
        <strain evidence="2">MBLB1234</strain>
    </source>
</reference>
<sequence>MNIEKMMLQQFIDAFFEQPNSTWYERPILTLRQSIQKADWYPVAIPGAIAVYRYSGFTNIDDGYAGEPPVLLINRQKDCISQT</sequence>
<dbReference type="RefSeq" id="WP_127002880.1">
    <property type="nucleotide sequence ID" value="NZ_CP034346.1"/>
</dbReference>
<name>A0A3S9V486_9BACL</name>
<accession>A0A3S9V486</accession>
<dbReference type="OrthoDB" id="2622424at2"/>
<evidence type="ECO:0000313" key="2">
    <source>
        <dbReference type="Proteomes" id="UP000270678"/>
    </source>
</evidence>
<gene>
    <name evidence="1" type="ORF">EI981_25105</name>
</gene>
<dbReference type="Proteomes" id="UP000270678">
    <property type="component" value="Chromosome"/>
</dbReference>
<dbReference type="EMBL" id="CP034346">
    <property type="protein sequence ID" value="AZS17374.1"/>
    <property type="molecule type" value="Genomic_DNA"/>
</dbReference>
<organism evidence="1 2">
    <name type="scientific">Paenibacillus lutimineralis</name>
    <dbReference type="NCBI Taxonomy" id="2707005"/>
    <lineage>
        <taxon>Bacteria</taxon>
        <taxon>Bacillati</taxon>
        <taxon>Bacillota</taxon>
        <taxon>Bacilli</taxon>
        <taxon>Bacillales</taxon>
        <taxon>Paenibacillaceae</taxon>
        <taxon>Paenibacillus</taxon>
    </lineage>
</organism>
<dbReference type="AlphaFoldDB" id="A0A3S9V486"/>
<keyword evidence="2" id="KW-1185">Reference proteome</keyword>
<dbReference type="KEGG" id="plut:EI981_25105"/>
<protein>
    <submittedName>
        <fullName evidence="1">Uncharacterized protein</fullName>
    </submittedName>
</protein>
<evidence type="ECO:0000313" key="1">
    <source>
        <dbReference type="EMBL" id="AZS17374.1"/>
    </source>
</evidence>
<proteinExistence type="predicted"/>